<dbReference type="Proteomes" id="UP001165079">
    <property type="component" value="Unassembled WGS sequence"/>
</dbReference>
<dbReference type="InterPro" id="IPR011034">
    <property type="entry name" value="Formyl_transferase-like_C_sf"/>
</dbReference>
<dbReference type="InterPro" id="IPR036477">
    <property type="entry name" value="Formyl_transf_N_sf"/>
</dbReference>
<dbReference type="Pfam" id="PF02911">
    <property type="entry name" value="Formyl_trans_C"/>
    <property type="match status" value="1"/>
</dbReference>
<evidence type="ECO:0000259" key="4">
    <source>
        <dbReference type="Pfam" id="PF00551"/>
    </source>
</evidence>
<name>A0A9W6SM96_9ACTN</name>
<dbReference type="InterPro" id="IPR002376">
    <property type="entry name" value="Formyl_transf_N"/>
</dbReference>
<dbReference type="GO" id="GO:0005829">
    <property type="term" value="C:cytosol"/>
    <property type="evidence" value="ECO:0007669"/>
    <property type="project" value="TreeGrafter"/>
</dbReference>
<dbReference type="RefSeq" id="WP_285663733.1">
    <property type="nucleotide sequence ID" value="NZ_BSTX01000002.1"/>
</dbReference>
<dbReference type="PANTHER" id="PTHR11138:SF5">
    <property type="entry name" value="METHIONYL-TRNA FORMYLTRANSFERASE, MITOCHONDRIAL"/>
    <property type="match status" value="1"/>
</dbReference>
<dbReference type="Pfam" id="PF00551">
    <property type="entry name" value="Formyl_trans_N"/>
    <property type="match status" value="1"/>
</dbReference>
<dbReference type="CDD" id="cd08704">
    <property type="entry name" value="Met_tRNA_FMT_C"/>
    <property type="match status" value="1"/>
</dbReference>
<evidence type="ECO:0000259" key="5">
    <source>
        <dbReference type="Pfam" id="PF02911"/>
    </source>
</evidence>
<feature type="domain" description="Formyl transferase N-terminal" evidence="4">
    <location>
        <begin position="2"/>
        <end position="181"/>
    </location>
</feature>
<sequence length="319" mass="34801">MRVVLFSEINSKLGSPFLSLLSGHPMAELIALVTSPPGRRCSYFVHDERQVDLEAQARGLGVPVLRPRRVNEPEAVAALRALRADYFIVGNFQQILSPELLAVPAVTCVNFHPSPLPRYAGLAPFYWMVRHGERDGAVTAIEMAPGPDTGAIIRQNPMPLTGAETALELRTAQERENSLMLLELIPQLRDRSFSTVAQDLSRRTYFGRPGAGDYQLDFTRDAVTVERAVRAGYRHPGAHTARPDGSRLVILSAEPGSTRLALDEPGTVRRCSDGWHVAAADAWLRVLTVEHDGAEVPAEALGGVLADHAVLGREHSSAR</sequence>
<dbReference type="EMBL" id="BSTX01000002">
    <property type="protein sequence ID" value="GLZ78583.1"/>
    <property type="molecule type" value="Genomic_DNA"/>
</dbReference>
<evidence type="ECO:0000313" key="7">
    <source>
        <dbReference type="Proteomes" id="UP001165079"/>
    </source>
</evidence>
<dbReference type="PANTHER" id="PTHR11138">
    <property type="entry name" value="METHIONYL-TRNA FORMYLTRANSFERASE"/>
    <property type="match status" value="1"/>
</dbReference>
<dbReference type="SUPFAM" id="SSF53328">
    <property type="entry name" value="Formyltransferase"/>
    <property type="match status" value="1"/>
</dbReference>
<dbReference type="GO" id="GO:0004479">
    <property type="term" value="F:methionyl-tRNA formyltransferase activity"/>
    <property type="evidence" value="ECO:0007669"/>
    <property type="project" value="TreeGrafter"/>
</dbReference>
<keyword evidence="2" id="KW-0808">Transferase</keyword>
<evidence type="ECO:0000256" key="3">
    <source>
        <dbReference type="ARBA" id="ARBA00022917"/>
    </source>
</evidence>
<proteinExistence type="inferred from homology"/>
<protein>
    <submittedName>
        <fullName evidence="6">Methionyl-tRNA formyltransferase</fullName>
    </submittedName>
</protein>
<accession>A0A9W6SM96</accession>
<evidence type="ECO:0000256" key="2">
    <source>
        <dbReference type="ARBA" id="ARBA00022679"/>
    </source>
</evidence>
<evidence type="ECO:0000313" key="6">
    <source>
        <dbReference type="EMBL" id="GLZ78583.1"/>
    </source>
</evidence>
<comment type="similarity">
    <text evidence="1">Belongs to the Fmt family.</text>
</comment>
<dbReference type="InterPro" id="IPR005793">
    <property type="entry name" value="Formyl_trans_C"/>
</dbReference>
<keyword evidence="7" id="KW-1185">Reference proteome</keyword>
<comment type="caution">
    <text evidence="6">The sequence shown here is derived from an EMBL/GenBank/DDBJ whole genome shotgun (WGS) entry which is preliminary data.</text>
</comment>
<reference evidence="6" key="1">
    <citation type="submission" date="2023-03" db="EMBL/GenBank/DDBJ databases">
        <title>Actinorhabdospora filicis NBRC 111898.</title>
        <authorList>
            <person name="Ichikawa N."/>
            <person name="Sato H."/>
            <person name="Tonouchi N."/>
        </authorList>
    </citation>
    <scope>NUCLEOTIDE SEQUENCE</scope>
    <source>
        <strain evidence="6">NBRC 111898</strain>
    </source>
</reference>
<dbReference type="SUPFAM" id="SSF50486">
    <property type="entry name" value="FMT C-terminal domain-like"/>
    <property type="match status" value="1"/>
</dbReference>
<keyword evidence="3" id="KW-0648">Protein biosynthesis</keyword>
<dbReference type="InterPro" id="IPR044135">
    <property type="entry name" value="Met-tRNA-FMT_C"/>
</dbReference>
<feature type="domain" description="Formyl transferase C-terminal" evidence="5">
    <location>
        <begin position="213"/>
        <end position="295"/>
    </location>
</feature>
<dbReference type="Gene3D" id="3.40.50.12230">
    <property type="match status" value="1"/>
</dbReference>
<evidence type="ECO:0000256" key="1">
    <source>
        <dbReference type="ARBA" id="ARBA00010699"/>
    </source>
</evidence>
<organism evidence="6 7">
    <name type="scientific">Actinorhabdospora filicis</name>
    <dbReference type="NCBI Taxonomy" id="1785913"/>
    <lineage>
        <taxon>Bacteria</taxon>
        <taxon>Bacillati</taxon>
        <taxon>Actinomycetota</taxon>
        <taxon>Actinomycetes</taxon>
        <taxon>Micromonosporales</taxon>
        <taxon>Micromonosporaceae</taxon>
        <taxon>Actinorhabdospora</taxon>
    </lineage>
</organism>
<gene>
    <name evidence="6" type="ORF">Afil01_33900</name>
</gene>
<dbReference type="AlphaFoldDB" id="A0A9W6SM96"/>